<keyword evidence="8" id="KW-0479">Metal-binding</keyword>
<name>A0A161YA21_9PEZI</name>
<keyword evidence="12" id="KW-0520">NAD</keyword>
<dbReference type="Gene3D" id="3.40.718.10">
    <property type="entry name" value="Isopropylmalate Dehydrogenase"/>
    <property type="match status" value="1"/>
</dbReference>
<keyword evidence="5" id="KW-0597">Phosphoprotein</keyword>
<accession>A0A161YA21</accession>
<dbReference type="InterPro" id="IPR000612">
    <property type="entry name" value="PMP3"/>
</dbReference>
<evidence type="ECO:0000256" key="3">
    <source>
        <dbReference type="ARBA" id="ARBA00007769"/>
    </source>
</evidence>
<evidence type="ECO:0000256" key="5">
    <source>
        <dbReference type="ARBA" id="ARBA00022553"/>
    </source>
</evidence>
<evidence type="ECO:0000256" key="18">
    <source>
        <dbReference type="SAM" id="MobiDB-lite"/>
    </source>
</evidence>
<comment type="catalytic activity">
    <reaction evidence="15">
        <text>(2R,3S)-homoisocitrate + NAD(+) = 2-oxoadipate + CO2 + NADH</text>
        <dbReference type="Rhea" id="RHEA:11900"/>
        <dbReference type="ChEBI" id="CHEBI:15404"/>
        <dbReference type="ChEBI" id="CHEBI:16526"/>
        <dbReference type="ChEBI" id="CHEBI:57499"/>
        <dbReference type="ChEBI" id="CHEBI:57540"/>
        <dbReference type="ChEBI" id="CHEBI:57945"/>
        <dbReference type="EC" id="1.1.1.87"/>
    </reaction>
</comment>
<dbReference type="GO" id="GO:0051287">
    <property type="term" value="F:NAD binding"/>
    <property type="evidence" value="ECO:0007669"/>
    <property type="project" value="InterPro"/>
</dbReference>
<dbReference type="EC" id="1.1.1.87" evidence="17"/>
<comment type="caution">
    <text evidence="20">The sequence shown here is derived from an EMBL/GenBank/DDBJ whole genome shotgun (WGS) entry which is preliminary data.</text>
</comment>
<feature type="compositionally biased region" description="Basic residues" evidence="18">
    <location>
        <begin position="542"/>
        <end position="557"/>
    </location>
</feature>
<sequence>MSVRTLRIGLIPGDGIGKEVIPAGRRVLEALPSYLGLKFEFTDLKAGFETFEQTGAALPDKTVEILKKECDGALFGAVSSPTNAVKGYSSPIVALRKKLDLYANVRPVKTVLTAPKPIDMVIVRENTEDLYVKEEKTYEGPNGKVAEAIKRISERASHRIAAMAGDIALRRQKIRDAGAASIHKSPLVTITHKSNVLSQTDGLFRATSKLALSDPRFASIAVEEQIVDSMVYKLFRQPEDYDVIVAPNLYGDILSDGAAALVGSLGLVPSANVGEGFAIGEPCHGSAPDIQGKNIANPIATLRSAALMLEFLNEETAAAKIYAAVDANLEEGKLLSPDLGGTAKTDEVVEDILRRLPSFINAPYQKEQMASSTGIPSSPGNASKGVSLRSLWPVTRSNLARLFRVNLGRGPPSSVGKSRSSGPDSAIRFEISLPRQPKCASPRRWNKNVLVAVVCPPVVVYRTGHDLNAKVWLTVALTLGGWIPGVVCIRAFDCSCASAVAVLLAYRREIQLGRGQGSEEAFNTAVEEDGPSGRVGKSMERHARRKLWRGRMPPRAR</sequence>
<organism evidence="20 21">
    <name type="scientific">Colletotrichum tofieldiae</name>
    <dbReference type="NCBI Taxonomy" id="708197"/>
    <lineage>
        <taxon>Eukaryota</taxon>
        <taxon>Fungi</taxon>
        <taxon>Dikarya</taxon>
        <taxon>Ascomycota</taxon>
        <taxon>Pezizomycotina</taxon>
        <taxon>Sordariomycetes</taxon>
        <taxon>Hypocreomycetidae</taxon>
        <taxon>Glomerellales</taxon>
        <taxon>Glomerellaceae</taxon>
        <taxon>Colletotrichum</taxon>
        <taxon>Colletotrichum spaethianum species complex</taxon>
    </lineage>
</organism>
<comment type="subcellular location">
    <subcellularLocation>
        <location evidence="2">Membrane</location>
    </subcellularLocation>
</comment>
<keyword evidence="21" id="KW-1185">Reference proteome</keyword>
<dbReference type="SUPFAM" id="SSF53659">
    <property type="entry name" value="Isocitrate/Isopropylmalate dehydrogenase-like"/>
    <property type="match status" value="1"/>
</dbReference>
<reference evidence="20 21" key="1">
    <citation type="submission" date="2015-06" db="EMBL/GenBank/DDBJ databases">
        <title>Survival trade-offs in plant roots during colonization by closely related pathogenic and mutualistic fungi.</title>
        <authorList>
            <person name="Hacquard S."/>
            <person name="Kracher B."/>
            <person name="Hiruma K."/>
            <person name="Weinman A."/>
            <person name="Muench P."/>
            <person name="Garrido Oter R."/>
            <person name="Ver Loren van Themaat E."/>
            <person name="Dallerey J.-F."/>
            <person name="Damm U."/>
            <person name="Henrissat B."/>
            <person name="Lespinet O."/>
            <person name="Thon M."/>
            <person name="Kemen E."/>
            <person name="McHardy A.C."/>
            <person name="Schulze-Lefert P."/>
            <person name="O'Connell R.J."/>
        </authorList>
    </citation>
    <scope>NUCLEOTIDE SEQUENCE [LARGE SCALE GENOMIC DNA]</scope>
    <source>
        <strain evidence="20 21">0861</strain>
    </source>
</reference>
<dbReference type="GO" id="GO:0047046">
    <property type="term" value="F:homoisocitrate dehydrogenase activity"/>
    <property type="evidence" value="ECO:0007669"/>
    <property type="project" value="UniProtKB-EC"/>
</dbReference>
<evidence type="ECO:0000256" key="9">
    <source>
        <dbReference type="ARBA" id="ARBA00022842"/>
    </source>
</evidence>
<evidence type="ECO:0000259" key="19">
    <source>
        <dbReference type="SMART" id="SM01329"/>
    </source>
</evidence>
<evidence type="ECO:0000256" key="12">
    <source>
        <dbReference type="ARBA" id="ARBA00023027"/>
    </source>
</evidence>
<evidence type="ECO:0000256" key="15">
    <source>
        <dbReference type="ARBA" id="ARBA00052540"/>
    </source>
</evidence>
<dbReference type="GO" id="GO:0006102">
    <property type="term" value="P:isocitrate metabolic process"/>
    <property type="evidence" value="ECO:0007669"/>
    <property type="project" value="TreeGrafter"/>
</dbReference>
<evidence type="ECO:0000256" key="6">
    <source>
        <dbReference type="ARBA" id="ARBA00022605"/>
    </source>
</evidence>
<evidence type="ECO:0000256" key="17">
    <source>
        <dbReference type="ARBA" id="ARBA00066666"/>
    </source>
</evidence>
<feature type="region of interest" description="Disordered" evidence="18">
    <location>
        <begin position="521"/>
        <end position="557"/>
    </location>
</feature>
<dbReference type="GO" id="GO:0005739">
    <property type="term" value="C:mitochondrion"/>
    <property type="evidence" value="ECO:0007669"/>
    <property type="project" value="TreeGrafter"/>
</dbReference>
<dbReference type="Proteomes" id="UP000076552">
    <property type="component" value="Unassembled WGS sequence"/>
</dbReference>
<evidence type="ECO:0000313" key="21">
    <source>
        <dbReference type="Proteomes" id="UP000076552"/>
    </source>
</evidence>
<dbReference type="PANTHER" id="PTHR11835:SF48">
    <property type="entry name" value="HOMOISOCITRATE DEHYDROGENASE, MITOCHONDRIAL"/>
    <property type="match status" value="1"/>
</dbReference>
<dbReference type="GO" id="GO:0016020">
    <property type="term" value="C:membrane"/>
    <property type="evidence" value="ECO:0007669"/>
    <property type="project" value="UniProtKB-SubCell"/>
</dbReference>
<dbReference type="PROSITE" id="PS00470">
    <property type="entry name" value="IDH_IMDH"/>
    <property type="match status" value="1"/>
</dbReference>
<dbReference type="EMBL" id="LFIV01000118">
    <property type="protein sequence ID" value="KZL68867.1"/>
    <property type="molecule type" value="Genomic_DNA"/>
</dbReference>
<proteinExistence type="inferred from homology"/>
<evidence type="ECO:0000256" key="2">
    <source>
        <dbReference type="ARBA" id="ARBA00004370"/>
    </source>
</evidence>
<evidence type="ECO:0000256" key="4">
    <source>
        <dbReference type="ARBA" id="ARBA00009530"/>
    </source>
</evidence>
<evidence type="ECO:0000256" key="10">
    <source>
        <dbReference type="ARBA" id="ARBA00022989"/>
    </source>
</evidence>
<comment type="pathway">
    <text evidence="16">Amino-acid biosynthesis; L-lysine biosynthesis via AAA pathway; L-alpha-aminoadipate from 2-oxoglutarate: step 4/5.</text>
</comment>
<dbReference type="GO" id="GO:0004449">
    <property type="term" value="F:isocitrate dehydrogenase (NAD+) activity"/>
    <property type="evidence" value="ECO:0007669"/>
    <property type="project" value="TreeGrafter"/>
</dbReference>
<keyword evidence="9" id="KW-0460">Magnesium</keyword>
<evidence type="ECO:0000256" key="11">
    <source>
        <dbReference type="ARBA" id="ARBA00023002"/>
    </source>
</evidence>
<evidence type="ECO:0000313" key="20">
    <source>
        <dbReference type="EMBL" id="KZL68867.1"/>
    </source>
</evidence>
<keyword evidence="14" id="KW-0457">Lysine biosynthesis</keyword>
<keyword evidence="6" id="KW-0028">Amino-acid biosynthesis</keyword>
<keyword evidence="11" id="KW-0560">Oxidoreductase</keyword>
<protein>
    <recommendedName>
        <fullName evidence="17">homoisocitrate dehydrogenase</fullName>
        <ecNumber evidence="17">1.1.1.87</ecNumber>
    </recommendedName>
</protein>
<evidence type="ECO:0000256" key="16">
    <source>
        <dbReference type="ARBA" id="ARBA00060720"/>
    </source>
</evidence>
<evidence type="ECO:0000256" key="14">
    <source>
        <dbReference type="ARBA" id="ARBA00023154"/>
    </source>
</evidence>
<keyword evidence="13" id="KW-0472">Membrane</keyword>
<evidence type="ECO:0000256" key="13">
    <source>
        <dbReference type="ARBA" id="ARBA00023136"/>
    </source>
</evidence>
<gene>
    <name evidence="20" type="ORF">CT0861_01700</name>
</gene>
<evidence type="ECO:0000256" key="1">
    <source>
        <dbReference type="ARBA" id="ARBA00001946"/>
    </source>
</evidence>
<dbReference type="InterPro" id="IPR019818">
    <property type="entry name" value="IsoCit/isopropylmalate_DH_CS"/>
</dbReference>
<dbReference type="InterPro" id="IPR024084">
    <property type="entry name" value="IsoPropMal-DH-like_dom"/>
</dbReference>
<keyword evidence="10" id="KW-1133">Transmembrane helix</keyword>
<feature type="domain" description="Isopropylmalate dehydrogenase-like" evidence="19">
    <location>
        <begin position="7"/>
        <end position="352"/>
    </location>
</feature>
<comment type="similarity">
    <text evidence="3">Belongs to the isocitrate and isopropylmalate dehydrogenases family.</text>
</comment>
<dbReference type="STRING" id="708197.A0A161YA21"/>
<evidence type="ECO:0000256" key="7">
    <source>
        <dbReference type="ARBA" id="ARBA00022692"/>
    </source>
</evidence>
<comment type="similarity">
    <text evidence="4">Belongs to the UPF0057 (PMP3) family.</text>
</comment>
<dbReference type="AlphaFoldDB" id="A0A161YA21"/>
<comment type="cofactor">
    <cofactor evidence="1">
        <name>Mg(2+)</name>
        <dbReference type="ChEBI" id="CHEBI:18420"/>
    </cofactor>
</comment>
<keyword evidence="7" id="KW-0812">Transmembrane</keyword>
<dbReference type="GO" id="GO:0006099">
    <property type="term" value="P:tricarboxylic acid cycle"/>
    <property type="evidence" value="ECO:0007669"/>
    <property type="project" value="TreeGrafter"/>
</dbReference>
<dbReference type="Pfam" id="PF01679">
    <property type="entry name" value="Pmp3"/>
    <property type="match status" value="1"/>
</dbReference>
<dbReference type="SMART" id="SM01329">
    <property type="entry name" value="Iso_dh"/>
    <property type="match status" value="1"/>
</dbReference>
<dbReference type="Pfam" id="PF00180">
    <property type="entry name" value="Iso_dh"/>
    <property type="match status" value="1"/>
</dbReference>
<dbReference type="PANTHER" id="PTHR11835">
    <property type="entry name" value="DECARBOXYLATING DEHYDROGENASES-ISOCITRATE, ISOPROPYLMALATE, TARTRATE"/>
    <property type="match status" value="1"/>
</dbReference>
<dbReference type="FunFam" id="3.40.718.10:FF:000012">
    <property type="entry name" value="Homoisocitrate dehydrogenase, mitochondrial"/>
    <property type="match status" value="1"/>
</dbReference>
<dbReference type="GO" id="GO:0009085">
    <property type="term" value="P:lysine biosynthetic process"/>
    <property type="evidence" value="ECO:0007669"/>
    <property type="project" value="UniProtKB-KW"/>
</dbReference>
<evidence type="ECO:0000256" key="8">
    <source>
        <dbReference type="ARBA" id="ARBA00022723"/>
    </source>
</evidence>
<dbReference type="GO" id="GO:0000287">
    <property type="term" value="F:magnesium ion binding"/>
    <property type="evidence" value="ECO:0007669"/>
    <property type="project" value="InterPro"/>
</dbReference>